<feature type="active site" description="Charge relay system" evidence="5">
    <location>
        <position position="281"/>
    </location>
</feature>
<evidence type="ECO:0000256" key="2">
    <source>
        <dbReference type="ARBA" id="ARBA00022670"/>
    </source>
</evidence>
<reference evidence="8" key="1">
    <citation type="journal article" date="2019" name="Int. J. Syst. Evol. Microbiol.">
        <title>The Global Catalogue of Microorganisms (GCM) 10K type strain sequencing project: providing services to taxonomists for standard genome sequencing and annotation.</title>
        <authorList>
            <consortium name="The Broad Institute Genomics Platform"/>
            <consortium name="The Broad Institute Genome Sequencing Center for Infectious Disease"/>
            <person name="Wu L."/>
            <person name="Ma J."/>
        </authorList>
    </citation>
    <scope>NUCLEOTIDE SEQUENCE [LARGE SCALE GENOMIC DNA]</scope>
    <source>
        <strain evidence="8">JCM 18283</strain>
    </source>
</reference>
<comment type="similarity">
    <text evidence="1 5">Belongs to the peptidase S8 family.</text>
</comment>
<feature type="active site" description="Charge relay system" evidence="5">
    <location>
        <position position="249"/>
    </location>
</feature>
<dbReference type="Gene3D" id="3.40.50.200">
    <property type="entry name" value="Peptidase S8/S53 domain"/>
    <property type="match status" value="1"/>
</dbReference>
<dbReference type="CDD" id="cd04847">
    <property type="entry name" value="Peptidases_S8_Subtilisin_like_2"/>
    <property type="match status" value="1"/>
</dbReference>
<name>A0ABP9FV85_9SPHI</name>
<feature type="domain" description="Peptidase S8/S53" evidence="6">
    <location>
        <begin position="243"/>
        <end position="529"/>
    </location>
</feature>
<keyword evidence="3 5" id="KW-0378">Hydrolase</keyword>
<evidence type="ECO:0000256" key="1">
    <source>
        <dbReference type="ARBA" id="ARBA00011073"/>
    </source>
</evidence>
<protein>
    <submittedName>
        <fullName evidence="7">S8 family peptidase</fullName>
    </submittedName>
</protein>
<dbReference type="EMBL" id="BAABJI010000001">
    <property type="protein sequence ID" value="GAA4910578.1"/>
    <property type="molecule type" value="Genomic_DNA"/>
</dbReference>
<gene>
    <name evidence="7" type="ORF">GCM10023313_12160</name>
</gene>
<feature type="active site" description="Charge relay system" evidence="5">
    <location>
        <position position="493"/>
    </location>
</feature>
<keyword evidence="4 5" id="KW-0720">Serine protease</keyword>
<accession>A0ABP9FV85</accession>
<dbReference type="Proteomes" id="UP001501436">
    <property type="component" value="Unassembled WGS sequence"/>
</dbReference>
<comment type="caution">
    <text evidence="7">The sequence shown here is derived from an EMBL/GenBank/DDBJ whole genome shotgun (WGS) entry which is preliminary data.</text>
</comment>
<organism evidence="7 8">
    <name type="scientific">Mucilaginibacter defluvii</name>
    <dbReference type="NCBI Taxonomy" id="1196019"/>
    <lineage>
        <taxon>Bacteria</taxon>
        <taxon>Pseudomonadati</taxon>
        <taxon>Bacteroidota</taxon>
        <taxon>Sphingobacteriia</taxon>
        <taxon>Sphingobacteriales</taxon>
        <taxon>Sphingobacteriaceae</taxon>
        <taxon>Mucilaginibacter</taxon>
    </lineage>
</organism>
<proteinExistence type="inferred from homology"/>
<evidence type="ECO:0000256" key="5">
    <source>
        <dbReference type="PROSITE-ProRule" id="PRU01240"/>
    </source>
</evidence>
<keyword evidence="2 5" id="KW-0645">Protease</keyword>
<evidence type="ECO:0000259" key="6">
    <source>
        <dbReference type="Pfam" id="PF00082"/>
    </source>
</evidence>
<dbReference type="InterPro" id="IPR000209">
    <property type="entry name" value="Peptidase_S8/S53_dom"/>
</dbReference>
<evidence type="ECO:0000313" key="8">
    <source>
        <dbReference type="Proteomes" id="UP001501436"/>
    </source>
</evidence>
<dbReference type="InterPro" id="IPR034074">
    <property type="entry name" value="Y4bN_pept_dom"/>
</dbReference>
<dbReference type="PROSITE" id="PS51892">
    <property type="entry name" value="SUBTILASE"/>
    <property type="match status" value="1"/>
</dbReference>
<evidence type="ECO:0000256" key="3">
    <source>
        <dbReference type="ARBA" id="ARBA00022801"/>
    </source>
</evidence>
<dbReference type="InterPro" id="IPR050131">
    <property type="entry name" value="Peptidase_S8_subtilisin-like"/>
</dbReference>
<keyword evidence="8" id="KW-1185">Reference proteome</keyword>
<dbReference type="Pfam" id="PF00082">
    <property type="entry name" value="Peptidase_S8"/>
    <property type="match status" value="1"/>
</dbReference>
<dbReference type="InterPro" id="IPR036852">
    <property type="entry name" value="Peptidase_S8/S53_dom_sf"/>
</dbReference>
<sequence length="720" mass="80412">MENLRFEQVEPHGGGVTFKRDDQIGHGKYLLKRTTLVKASLSVKKDFDFSKNLFVNIRSPLKVPIKSEKLKLKNLGFEIISLNKADINSCLAKISKDKFDQLAEKISKYTFEPDHPGKTNLAILEDIEEVKVDDKMAALEKGSSKQDVIIYLHHNLSQKEKFLILNNIESDFIKAGVKTESQIFPNGRPIVSCSAEYATIKKIASFYSTVNKVEINSTFYVKRSVPVLPLPSSLKVNAAISDSVVAIIDSGIQASAVPFQNLITSHLRFLPARAVDIDPDHGSFVASRCLYGDEIDICFTTNTLMPYCRVMDVTVFGNDARGRSIGPTDDFLVNVIGQVVKKHYKDIKVYNLSLGKPESINDHEFSEVAKQIDYLSKTYNVIFVVASGNINSPLGNYPHDHFSHKDSRLGAPAEALLAVTVGSIAKYVNTNCLAVKDEISPFSRIGPGADLGLKPEIVCHGGNLVKGYTSNPRTSSYGINHKGDHLAVDVGTSFSAPIISQFVVRLMDAFPDATTNLIKALLFHFAEKRSIPSTILNPHTFYTGFGEPHIENSISSAPNTFSYFFEGVLDQQRYQYVGFHIPSIFKTRSDAKLKIKITIVFDPQVNPTNDMEYSMARISATLYKAHNTGFKEITVPTADKYNLPWNPILQFEKEFSRGFLCGYWELRLRLFTRGPIGEKYKQGYAVIIEIIDSKNKIDVFNETVNEFGSKYDLKSREEAA</sequence>
<dbReference type="PANTHER" id="PTHR43806">
    <property type="entry name" value="PEPTIDASE S8"/>
    <property type="match status" value="1"/>
</dbReference>
<dbReference type="PANTHER" id="PTHR43806:SF11">
    <property type="entry name" value="CEREVISIN-RELATED"/>
    <property type="match status" value="1"/>
</dbReference>
<evidence type="ECO:0000313" key="7">
    <source>
        <dbReference type="EMBL" id="GAA4910578.1"/>
    </source>
</evidence>
<dbReference type="SUPFAM" id="SSF52743">
    <property type="entry name" value="Subtilisin-like"/>
    <property type="match status" value="1"/>
</dbReference>
<evidence type="ECO:0000256" key="4">
    <source>
        <dbReference type="ARBA" id="ARBA00022825"/>
    </source>
</evidence>